<gene>
    <name evidence="1" type="ORF">GGQ22_15165</name>
</gene>
<dbReference type="AlphaFoldDB" id="A0A6I3JEE2"/>
<organism evidence="1 2">
    <name type="scientific">Nocardioides marmotae</name>
    <dbReference type="NCBI Taxonomy" id="2663857"/>
    <lineage>
        <taxon>Bacteria</taxon>
        <taxon>Bacillati</taxon>
        <taxon>Actinomycetota</taxon>
        <taxon>Actinomycetes</taxon>
        <taxon>Propionibacteriales</taxon>
        <taxon>Nocardioidaceae</taxon>
        <taxon>Nocardioides</taxon>
    </lineage>
</organism>
<proteinExistence type="predicted"/>
<reference evidence="1 2" key="1">
    <citation type="submission" date="2019-10" db="EMBL/GenBank/DDBJ databases">
        <title>Nocardioides novel species isolated from the excrement of Marmot.</title>
        <authorList>
            <person name="Zhang G."/>
        </authorList>
    </citation>
    <scope>NUCLEOTIDE SEQUENCE [LARGE SCALE GENOMIC DNA]</scope>
    <source>
        <strain evidence="2">zg-579</strain>
    </source>
</reference>
<evidence type="ECO:0000313" key="2">
    <source>
        <dbReference type="Proteomes" id="UP000433406"/>
    </source>
</evidence>
<keyword evidence="2" id="KW-1185">Reference proteome</keyword>
<dbReference type="RefSeq" id="WP_154616286.1">
    <property type="nucleotide sequence ID" value="NZ_CP053660.1"/>
</dbReference>
<sequence>MIERRLVLVRITAAEMPTAGTATAFELPDSVLTMLDEGWRVVNHTTGFPDLSGDMVVSLYCERPAA</sequence>
<dbReference type="Proteomes" id="UP000433406">
    <property type="component" value="Unassembled WGS sequence"/>
</dbReference>
<evidence type="ECO:0000313" key="1">
    <source>
        <dbReference type="EMBL" id="MTB96413.1"/>
    </source>
</evidence>
<protein>
    <recommendedName>
        <fullName evidence="3">DUF4177 domain-containing protein</fullName>
    </recommendedName>
</protein>
<accession>A0A6I3JEE2</accession>
<comment type="caution">
    <text evidence="1">The sequence shown here is derived from an EMBL/GenBank/DDBJ whole genome shotgun (WGS) entry which is preliminary data.</text>
</comment>
<name>A0A6I3JEE2_9ACTN</name>
<dbReference type="EMBL" id="WLCI01000016">
    <property type="protein sequence ID" value="MTB96413.1"/>
    <property type="molecule type" value="Genomic_DNA"/>
</dbReference>
<evidence type="ECO:0008006" key="3">
    <source>
        <dbReference type="Google" id="ProtNLM"/>
    </source>
</evidence>